<keyword evidence="2" id="KW-1185">Reference proteome</keyword>
<gene>
    <name evidence="1" type="ORF">SAMN04488557_4044</name>
</gene>
<dbReference type="EMBL" id="FPCH01000005">
    <property type="protein sequence ID" value="SFV39021.1"/>
    <property type="molecule type" value="Genomic_DNA"/>
</dbReference>
<reference evidence="2" key="1">
    <citation type="submission" date="2016-10" db="EMBL/GenBank/DDBJ databases">
        <authorList>
            <person name="Varghese N."/>
            <person name="Submissions S."/>
        </authorList>
    </citation>
    <scope>NUCLEOTIDE SEQUENCE [LARGE SCALE GENOMIC DNA]</scope>
    <source>
        <strain evidence="2">DSM 1565</strain>
    </source>
</reference>
<evidence type="ECO:0000313" key="2">
    <source>
        <dbReference type="Proteomes" id="UP000199423"/>
    </source>
</evidence>
<accession>A0A1I7NWK0</accession>
<sequence>MKEAVSQSLFTYWNDLRGDRLAPKRFEIDPSSIANYLPDTFILERVDYATLRFRLAGTRIAEAFGMELRGQSLLGLFNEEDAATLEGQISLITSEAAVGVFEISAHDGRSHSAAFEVTILPLLHTRDVVERYLGSVVPIDRPEWLGRVSLPHRSLIRHQLIRPDGTTRREIEIANRQSPFCPTIREARIVRSARRQFRVYEGGLSAQAKTDNL</sequence>
<dbReference type="PIRSF" id="PIRSF031878">
    <property type="entry name" value="UCP031878"/>
    <property type="match status" value="1"/>
</dbReference>
<dbReference type="Proteomes" id="UP000199423">
    <property type="component" value="Unassembled WGS sequence"/>
</dbReference>
<name>A0A1I7NWK0_9HYPH</name>
<dbReference type="InterPro" id="IPR009922">
    <property type="entry name" value="DUF1457"/>
</dbReference>
<organism evidence="1 2">
    <name type="scientific">Hyphomicrobium facile</name>
    <dbReference type="NCBI Taxonomy" id="51670"/>
    <lineage>
        <taxon>Bacteria</taxon>
        <taxon>Pseudomonadati</taxon>
        <taxon>Pseudomonadota</taxon>
        <taxon>Alphaproteobacteria</taxon>
        <taxon>Hyphomicrobiales</taxon>
        <taxon>Hyphomicrobiaceae</taxon>
        <taxon>Hyphomicrobium</taxon>
    </lineage>
</organism>
<evidence type="ECO:0000313" key="1">
    <source>
        <dbReference type="EMBL" id="SFV39021.1"/>
    </source>
</evidence>
<dbReference type="AlphaFoldDB" id="A0A1I7NWK0"/>
<dbReference type="STRING" id="51670.SAMN04488557_4044"/>
<proteinExistence type="predicted"/>
<dbReference type="RefSeq" id="WP_244531405.1">
    <property type="nucleotide sequence ID" value="NZ_FPCH01000005.1"/>
</dbReference>
<protein>
    <recommendedName>
        <fullName evidence="3">PAS domain-containing protein</fullName>
    </recommendedName>
</protein>
<dbReference type="Pfam" id="PF07310">
    <property type="entry name" value="PAS_5"/>
    <property type="match status" value="1"/>
</dbReference>
<evidence type="ECO:0008006" key="3">
    <source>
        <dbReference type="Google" id="ProtNLM"/>
    </source>
</evidence>